<reference evidence="2" key="1">
    <citation type="submission" date="2017-05" db="UniProtKB">
        <authorList>
            <consortium name="EnsemblMetazoa"/>
        </authorList>
    </citation>
    <scope>IDENTIFICATION</scope>
</reference>
<sequence length="106" mass="12030">MPLLFVVILLFFSSSYSVSSQQYYVSDNCSSITHTPCDSLSVYAGNMSQYNNTIFYFIGITNIKYYKVFMTAVENVTLHGLDQSPVIQCRTKKESTRTMYSISVSN</sequence>
<dbReference type="AlphaFoldDB" id="A0A1X7TYM6"/>
<feature type="signal peptide" evidence="1">
    <location>
        <begin position="1"/>
        <end position="20"/>
    </location>
</feature>
<accession>A0A1X7TYM6</accession>
<keyword evidence="1" id="KW-0732">Signal</keyword>
<evidence type="ECO:0000313" key="2">
    <source>
        <dbReference type="EnsemblMetazoa" id="Aqu2.1.20614_001"/>
    </source>
</evidence>
<feature type="chain" id="PRO_5012372217" evidence="1">
    <location>
        <begin position="21"/>
        <end position="106"/>
    </location>
</feature>
<protein>
    <submittedName>
        <fullName evidence="2">Uncharacterized protein</fullName>
    </submittedName>
</protein>
<dbReference type="EnsemblMetazoa" id="Aqu2.1.20614_001">
    <property type="protein sequence ID" value="Aqu2.1.20614_001"/>
    <property type="gene ID" value="Aqu2.1.20614"/>
</dbReference>
<organism evidence="2">
    <name type="scientific">Amphimedon queenslandica</name>
    <name type="common">Sponge</name>
    <dbReference type="NCBI Taxonomy" id="400682"/>
    <lineage>
        <taxon>Eukaryota</taxon>
        <taxon>Metazoa</taxon>
        <taxon>Porifera</taxon>
        <taxon>Demospongiae</taxon>
        <taxon>Heteroscleromorpha</taxon>
        <taxon>Haplosclerida</taxon>
        <taxon>Niphatidae</taxon>
        <taxon>Amphimedon</taxon>
    </lineage>
</organism>
<name>A0A1X7TYM6_AMPQE</name>
<proteinExistence type="predicted"/>
<evidence type="ECO:0000256" key="1">
    <source>
        <dbReference type="SAM" id="SignalP"/>
    </source>
</evidence>
<dbReference type="InParanoid" id="A0A1X7TYM6"/>